<reference evidence="1" key="1">
    <citation type="submission" date="2023-03" db="EMBL/GenBank/DDBJ databases">
        <title>Massive genome expansion in bonnet fungi (Mycena s.s.) driven by repeated elements and novel gene families across ecological guilds.</title>
        <authorList>
            <consortium name="Lawrence Berkeley National Laboratory"/>
            <person name="Harder C.B."/>
            <person name="Miyauchi S."/>
            <person name="Viragh M."/>
            <person name="Kuo A."/>
            <person name="Thoen E."/>
            <person name="Andreopoulos B."/>
            <person name="Lu D."/>
            <person name="Skrede I."/>
            <person name="Drula E."/>
            <person name="Henrissat B."/>
            <person name="Morin E."/>
            <person name="Kohler A."/>
            <person name="Barry K."/>
            <person name="LaButti K."/>
            <person name="Morin E."/>
            <person name="Salamov A."/>
            <person name="Lipzen A."/>
            <person name="Mereny Z."/>
            <person name="Hegedus B."/>
            <person name="Baldrian P."/>
            <person name="Stursova M."/>
            <person name="Weitz H."/>
            <person name="Taylor A."/>
            <person name="Grigoriev I.V."/>
            <person name="Nagy L.G."/>
            <person name="Martin F."/>
            <person name="Kauserud H."/>
        </authorList>
    </citation>
    <scope>NUCLEOTIDE SEQUENCE</scope>
    <source>
        <strain evidence="1">CBHHK200</strain>
    </source>
</reference>
<gene>
    <name evidence="1" type="ORF">C8F04DRAFT_1193630</name>
</gene>
<evidence type="ECO:0000313" key="1">
    <source>
        <dbReference type="EMBL" id="KAJ7023280.1"/>
    </source>
</evidence>
<comment type="caution">
    <text evidence="1">The sequence shown here is derived from an EMBL/GenBank/DDBJ whole genome shotgun (WGS) entry which is preliminary data.</text>
</comment>
<accession>A0AAD6S9B1</accession>
<protein>
    <submittedName>
        <fullName evidence="1">Uncharacterized protein</fullName>
    </submittedName>
</protein>
<name>A0AAD6S9B1_9AGAR</name>
<evidence type="ECO:0000313" key="2">
    <source>
        <dbReference type="Proteomes" id="UP001218188"/>
    </source>
</evidence>
<dbReference type="Proteomes" id="UP001218188">
    <property type="component" value="Unassembled WGS sequence"/>
</dbReference>
<proteinExistence type="predicted"/>
<sequence>MAGRQVILDSPVPEARCIYNIASQNSWPHLITVNSVVATELESYAPAEIPAVWRLSILVTLRFSLLSLGGSNQSIELRLLLDRCTSFLGVFKTEPFVFFESRVAQDSAFEEDIPVPSVGDVLRINLPRNSRE</sequence>
<organism evidence="1 2">
    <name type="scientific">Mycena alexandri</name>
    <dbReference type="NCBI Taxonomy" id="1745969"/>
    <lineage>
        <taxon>Eukaryota</taxon>
        <taxon>Fungi</taxon>
        <taxon>Dikarya</taxon>
        <taxon>Basidiomycota</taxon>
        <taxon>Agaricomycotina</taxon>
        <taxon>Agaricomycetes</taxon>
        <taxon>Agaricomycetidae</taxon>
        <taxon>Agaricales</taxon>
        <taxon>Marasmiineae</taxon>
        <taxon>Mycenaceae</taxon>
        <taxon>Mycena</taxon>
    </lineage>
</organism>
<keyword evidence="2" id="KW-1185">Reference proteome</keyword>
<dbReference type="AlphaFoldDB" id="A0AAD6S9B1"/>
<dbReference type="EMBL" id="JARJCM010000191">
    <property type="protein sequence ID" value="KAJ7023280.1"/>
    <property type="molecule type" value="Genomic_DNA"/>
</dbReference>